<keyword evidence="1" id="KW-0121">Carboxypeptidase</keyword>
<accession>A0ABN2ATF0</accession>
<dbReference type="SUPFAM" id="SSF56601">
    <property type="entry name" value="beta-lactamase/transpeptidase-like"/>
    <property type="match status" value="1"/>
</dbReference>
<dbReference type="InterPro" id="IPR036950">
    <property type="entry name" value="PBP_transglycosylase"/>
</dbReference>
<dbReference type="Pfam" id="PF00912">
    <property type="entry name" value="Transgly"/>
    <property type="match status" value="1"/>
</dbReference>
<dbReference type="EMBL" id="BAAANC010000002">
    <property type="protein sequence ID" value="GAA1524692.1"/>
    <property type="molecule type" value="Genomic_DNA"/>
</dbReference>
<dbReference type="Gene3D" id="3.40.710.10">
    <property type="entry name" value="DD-peptidase/beta-lactamase superfamily"/>
    <property type="match status" value="2"/>
</dbReference>
<keyword evidence="2" id="KW-0645">Protease</keyword>
<proteinExistence type="predicted"/>
<dbReference type="RefSeq" id="WP_344173976.1">
    <property type="nucleotide sequence ID" value="NZ_BAAANC010000002.1"/>
</dbReference>
<sequence>MRRRIVRIAGWCLGLSFVVLIGTVAAFFVGYARTDIPDPNTKFEANTTIVTYADGKSEIGSFYEQNRKSVQLEEIPKHVQDAVIAAEDRTFWTNAGISLPGMARAAVAIARGRQLQGGSTITQQYVKIMYLTQERTMGRKLDELFIATKISRTQDKRTILGTYLNTIYFGEGAYGIRAAGQTYFGVDHPRDLTVPQAAYLATVLNNPTKFDADDPDAAPAILGRYRYVLSGMASMATISSSQYDAYRAAVPVLRKKPRGNRYAGPTGFLLDLARRELGTYGFAGDRLSGGGLRVVTTFDATLQARAVAAVASGRAGGSQVERPGLQGERPPGLQVGLASIRPGTGELVALVGGNDFLASQQNWATRKAPPGQLLRPFAIAAGWSDRADPSDVPPSVNKAFFQLVDSRRGHLVSTVAENAGVPPIPPADRPAPGLGPDALASPVDLATAYSTFVADGRRVPAHVIKEVRDSRGKLLWTAAKHPGLRPVQAFPPEIARLTGKLVGEGKATTVNGLSIEKRRLNTKCRCRAQKGLQPLAAWHVGFTPELSTAVVYRAGPQGESALPAKVAAQWPTLTWATYTGGPIPQGR</sequence>
<evidence type="ECO:0000256" key="4">
    <source>
        <dbReference type="ARBA" id="ARBA00022679"/>
    </source>
</evidence>
<evidence type="ECO:0000313" key="10">
    <source>
        <dbReference type="Proteomes" id="UP001500363"/>
    </source>
</evidence>
<keyword evidence="4" id="KW-0808">Transferase</keyword>
<evidence type="ECO:0000259" key="8">
    <source>
        <dbReference type="Pfam" id="PF00912"/>
    </source>
</evidence>
<dbReference type="InterPro" id="IPR023346">
    <property type="entry name" value="Lysozyme-like_dom_sf"/>
</dbReference>
<comment type="catalytic activity">
    <reaction evidence="6">
        <text>Preferential cleavage: (Ac)2-L-Lys-D-Ala-|-D-Ala. Also transpeptidation of peptidyl-alanyl moieties that are N-acyl substituents of D-alanine.</text>
        <dbReference type="EC" id="3.4.16.4"/>
    </reaction>
</comment>
<dbReference type="PANTHER" id="PTHR32282:SF34">
    <property type="entry name" value="PENICILLIN-BINDING PROTEIN 1A"/>
    <property type="match status" value="1"/>
</dbReference>
<dbReference type="InterPro" id="IPR012338">
    <property type="entry name" value="Beta-lactam/transpept-like"/>
</dbReference>
<evidence type="ECO:0000313" key="9">
    <source>
        <dbReference type="EMBL" id="GAA1524692.1"/>
    </source>
</evidence>
<comment type="catalytic activity">
    <reaction evidence="7">
        <text>[GlcNAc-(1-&gt;4)-Mur2Ac(oyl-L-Ala-gamma-D-Glu-L-Lys-D-Ala-D-Ala)](n)-di-trans,octa-cis-undecaprenyl diphosphate + beta-D-GlcNAc-(1-&gt;4)-Mur2Ac(oyl-L-Ala-gamma-D-Glu-L-Lys-D-Ala-D-Ala)-di-trans,octa-cis-undecaprenyl diphosphate = [GlcNAc-(1-&gt;4)-Mur2Ac(oyl-L-Ala-gamma-D-Glu-L-Lys-D-Ala-D-Ala)](n+1)-di-trans,octa-cis-undecaprenyl diphosphate + di-trans,octa-cis-undecaprenyl diphosphate + H(+)</text>
        <dbReference type="Rhea" id="RHEA:23708"/>
        <dbReference type="Rhea" id="RHEA-COMP:9602"/>
        <dbReference type="Rhea" id="RHEA-COMP:9603"/>
        <dbReference type="ChEBI" id="CHEBI:15378"/>
        <dbReference type="ChEBI" id="CHEBI:58405"/>
        <dbReference type="ChEBI" id="CHEBI:60033"/>
        <dbReference type="ChEBI" id="CHEBI:78435"/>
        <dbReference type="EC" id="2.4.99.28"/>
    </reaction>
</comment>
<comment type="caution">
    <text evidence="9">The sequence shown here is derived from an EMBL/GenBank/DDBJ whole genome shotgun (WGS) entry which is preliminary data.</text>
</comment>
<dbReference type="PANTHER" id="PTHR32282">
    <property type="entry name" value="BINDING PROTEIN TRANSPEPTIDASE, PUTATIVE-RELATED"/>
    <property type="match status" value="1"/>
</dbReference>
<evidence type="ECO:0000256" key="7">
    <source>
        <dbReference type="ARBA" id="ARBA00049902"/>
    </source>
</evidence>
<organism evidence="9 10">
    <name type="scientific">Kribbella lupini</name>
    <dbReference type="NCBI Taxonomy" id="291602"/>
    <lineage>
        <taxon>Bacteria</taxon>
        <taxon>Bacillati</taxon>
        <taxon>Actinomycetota</taxon>
        <taxon>Actinomycetes</taxon>
        <taxon>Propionibacteriales</taxon>
        <taxon>Kribbellaceae</taxon>
        <taxon>Kribbella</taxon>
    </lineage>
</organism>
<evidence type="ECO:0000256" key="5">
    <source>
        <dbReference type="ARBA" id="ARBA00023268"/>
    </source>
</evidence>
<dbReference type="Gene3D" id="1.10.3810.10">
    <property type="entry name" value="Biosynthetic peptidoglycan transglycosylase-like"/>
    <property type="match status" value="1"/>
</dbReference>
<gene>
    <name evidence="9" type="ORF">GCM10009741_27640</name>
</gene>
<dbReference type="SUPFAM" id="SSF53955">
    <property type="entry name" value="Lysozyme-like"/>
    <property type="match status" value="1"/>
</dbReference>
<keyword evidence="5" id="KW-0511">Multifunctional enzyme</keyword>
<evidence type="ECO:0000256" key="6">
    <source>
        <dbReference type="ARBA" id="ARBA00034000"/>
    </source>
</evidence>
<keyword evidence="3" id="KW-0328">Glycosyltransferase</keyword>
<feature type="domain" description="Glycosyl transferase family 51" evidence="8">
    <location>
        <begin position="58"/>
        <end position="232"/>
    </location>
</feature>
<evidence type="ECO:0000256" key="1">
    <source>
        <dbReference type="ARBA" id="ARBA00022645"/>
    </source>
</evidence>
<protein>
    <recommendedName>
        <fullName evidence="8">Glycosyl transferase family 51 domain-containing protein</fullName>
    </recommendedName>
</protein>
<keyword evidence="2" id="KW-0378">Hydrolase</keyword>
<keyword evidence="10" id="KW-1185">Reference proteome</keyword>
<evidence type="ECO:0000256" key="3">
    <source>
        <dbReference type="ARBA" id="ARBA00022676"/>
    </source>
</evidence>
<dbReference type="InterPro" id="IPR001264">
    <property type="entry name" value="Glyco_trans_51"/>
</dbReference>
<dbReference type="InterPro" id="IPR050396">
    <property type="entry name" value="Glycosyltr_51/Transpeptidase"/>
</dbReference>
<evidence type="ECO:0000256" key="2">
    <source>
        <dbReference type="ARBA" id="ARBA00022670"/>
    </source>
</evidence>
<reference evidence="9 10" key="1">
    <citation type="journal article" date="2019" name="Int. J. Syst. Evol. Microbiol.">
        <title>The Global Catalogue of Microorganisms (GCM) 10K type strain sequencing project: providing services to taxonomists for standard genome sequencing and annotation.</title>
        <authorList>
            <consortium name="The Broad Institute Genomics Platform"/>
            <consortium name="The Broad Institute Genome Sequencing Center for Infectious Disease"/>
            <person name="Wu L."/>
            <person name="Ma J."/>
        </authorList>
    </citation>
    <scope>NUCLEOTIDE SEQUENCE [LARGE SCALE GENOMIC DNA]</scope>
    <source>
        <strain evidence="9 10">JCM 14303</strain>
    </source>
</reference>
<dbReference type="Proteomes" id="UP001500363">
    <property type="component" value="Unassembled WGS sequence"/>
</dbReference>
<name>A0ABN2ATF0_9ACTN</name>